<organism evidence="1 2">
    <name type="scientific">Persicobacter psychrovividus</name>
    <dbReference type="NCBI Taxonomy" id="387638"/>
    <lineage>
        <taxon>Bacteria</taxon>
        <taxon>Pseudomonadati</taxon>
        <taxon>Bacteroidota</taxon>
        <taxon>Cytophagia</taxon>
        <taxon>Cytophagales</taxon>
        <taxon>Persicobacteraceae</taxon>
        <taxon>Persicobacter</taxon>
    </lineage>
</organism>
<dbReference type="SUPFAM" id="SSF55008">
    <property type="entry name" value="HMA, heavy metal-associated domain"/>
    <property type="match status" value="1"/>
</dbReference>
<accession>A0ABN6LCX6</accession>
<proteinExistence type="predicted"/>
<evidence type="ECO:0008006" key="3">
    <source>
        <dbReference type="Google" id="ProtNLM"/>
    </source>
</evidence>
<sequence>MKHQFKTNINCGGCIDKVTPTMKQHFSDDQWSVNTDHQDKILTVETDKAAHEVQQIVIDAGFKAEPVKKGLFGKLFG</sequence>
<evidence type="ECO:0000313" key="1">
    <source>
        <dbReference type="EMBL" id="BDC99251.1"/>
    </source>
</evidence>
<protein>
    <recommendedName>
        <fullName evidence="3">Copper chaperone</fullName>
    </recommendedName>
</protein>
<dbReference type="Gene3D" id="3.30.70.100">
    <property type="match status" value="1"/>
</dbReference>
<keyword evidence="2" id="KW-1185">Reference proteome</keyword>
<name>A0ABN6LCX6_9BACT</name>
<gene>
    <name evidence="1" type="ORF">PEPS_15320</name>
</gene>
<dbReference type="Proteomes" id="UP001354989">
    <property type="component" value="Chromosome"/>
</dbReference>
<dbReference type="EMBL" id="AP025292">
    <property type="protein sequence ID" value="BDC99251.1"/>
    <property type="molecule type" value="Genomic_DNA"/>
</dbReference>
<reference evidence="1 2" key="1">
    <citation type="submission" date="2021-12" db="EMBL/GenBank/DDBJ databases">
        <title>Genome sequencing of bacteria with rrn-lacking chromosome and rrn-plasmid.</title>
        <authorList>
            <person name="Anda M."/>
            <person name="Iwasaki W."/>
        </authorList>
    </citation>
    <scope>NUCLEOTIDE SEQUENCE [LARGE SCALE GENOMIC DNA]</scope>
    <source>
        <strain evidence="1 2">NBRC 101262</strain>
    </source>
</reference>
<dbReference type="InterPro" id="IPR036163">
    <property type="entry name" value="HMA_dom_sf"/>
</dbReference>
<evidence type="ECO:0000313" key="2">
    <source>
        <dbReference type="Proteomes" id="UP001354989"/>
    </source>
</evidence>
<dbReference type="RefSeq" id="WP_338396686.1">
    <property type="nucleotide sequence ID" value="NZ_AP025292.1"/>
</dbReference>